<accession>A0ABX8BGK4</accession>
<dbReference type="Pfam" id="PF11306">
    <property type="entry name" value="DUF3108"/>
    <property type="match status" value="1"/>
</dbReference>
<protein>
    <submittedName>
        <fullName evidence="2">DUF3108 domain-containing protein</fullName>
    </submittedName>
</protein>
<dbReference type="EMBL" id="CP072649">
    <property type="protein sequence ID" value="QUW04215.1"/>
    <property type="molecule type" value="Genomic_DNA"/>
</dbReference>
<reference evidence="2 3" key="1">
    <citation type="submission" date="2021-03" db="EMBL/GenBank/DDBJ databases">
        <title>Genomic and phenotypic characterization of Chloracidobacterium isolates provides evidence for multiple species.</title>
        <authorList>
            <person name="Saini M.K."/>
            <person name="Costas A.M.G."/>
            <person name="Tank M."/>
            <person name="Bryant D.A."/>
        </authorList>
    </citation>
    <scope>NUCLEOTIDE SEQUENCE [LARGE SCALE GENOMIC DNA]</scope>
    <source>
        <strain evidence="2 3">BV2-C</strain>
    </source>
</reference>
<dbReference type="InterPro" id="IPR021457">
    <property type="entry name" value="DUF3108"/>
</dbReference>
<evidence type="ECO:0000313" key="3">
    <source>
        <dbReference type="Proteomes" id="UP000676506"/>
    </source>
</evidence>
<keyword evidence="3" id="KW-1185">Reference proteome</keyword>
<feature type="region of interest" description="Disordered" evidence="1">
    <location>
        <begin position="105"/>
        <end position="124"/>
    </location>
</feature>
<organism evidence="2 3">
    <name type="scientific">Chloracidobacterium validum</name>
    <dbReference type="NCBI Taxonomy" id="2821543"/>
    <lineage>
        <taxon>Bacteria</taxon>
        <taxon>Pseudomonadati</taxon>
        <taxon>Acidobacteriota</taxon>
        <taxon>Terriglobia</taxon>
        <taxon>Terriglobales</taxon>
        <taxon>Acidobacteriaceae</taxon>
        <taxon>Chloracidobacterium</taxon>
    </lineage>
</organism>
<dbReference type="RefSeq" id="WP_211430104.1">
    <property type="nucleotide sequence ID" value="NZ_CP072649.1"/>
</dbReference>
<evidence type="ECO:0000256" key="1">
    <source>
        <dbReference type="SAM" id="MobiDB-lite"/>
    </source>
</evidence>
<proteinExistence type="predicted"/>
<evidence type="ECO:0000313" key="2">
    <source>
        <dbReference type="EMBL" id="QUW04215.1"/>
    </source>
</evidence>
<gene>
    <name evidence="2" type="ORF">J8C06_14335</name>
</gene>
<sequence length="322" mass="35801">MMAIRVWLLWITVALGSFMLPGPGQGQAPSVAAGGREASDVGKSPVAPPFPVHAPYPFRVGETLTYEFSFSRFPLSGKLGELELSVVSLDTAQALTNALATKLKRDLPRPDDSQPAEEACPSALPSPGLAFQARARTRGFLPALLRVDVRHEYLSVVDATDLGLTYNQRDLRNNQQQKFQMTCQARARETRAVLEWAGQDGAVNLRTLPGRGWTTDLQTFWYVLRTQPLTPGSVIPMVLTEDERVYDLPVVVTGEVEVIKTRAGRFRTRKLDLKVRESGFVRYEGSFLLWLSEDAARLPVRVRFKARGVTVTGELTRYTTPR</sequence>
<dbReference type="Proteomes" id="UP000676506">
    <property type="component" value="Chromosome 2"/>
</dbReference>
<name>A0ABX8BGK4_9BACT</name>
<feature type="region of interest" description="Disordered" evidence="1">
    <location>
        <begin position="26"/>
        <end position="46"/>
    </location>
</feature>